<sequence length="263" mass="29850">MEDHYFIYLSFNNQAEGWRLPVNPESIEISEEGQGKTYNIVGKGGGTEETRAGEINVIQSPRLKTVSFSSFFPSKSHNYPFIVQGIPELTPNTPNYRYLSDGIHDPMKYVKDIRKWMETKHPIRFMYIVRRGREDGKLDNASDRDLNFPASIEKFEWKEVAGSPGDIEYTLSLKEYVFYSARNVQPVVNAKGETVLVQQQSARPNEGVMPETHTFQDGDSLTKISTKYYGDSARAREIQELNGISDSEVEGIKNGTVLKLPPK</sequence>
<reference evidence="2" key="1">
    <citation type="submission" date="2023-07" db="EMBL/GenBank/DDBJ databases">
        <authorList>
            <person name="Aktuganov G."/>
            <person name="Boyko T."/>
            <person name="Delegan Y."/>
            <person name="Galimzianova N."/>
            <person name="Gilvanova E."/>
            <person name="Korobov V."/>
            <person name="Kuzmina L."/>
            <person name="Melentiev A."/>
            <person name="Milman P."/>
            <person name="Ryabova A."/>
            <person name="Stupak E."/>
            <person name="Yasakov T."/>
            <person name="Zharikova N."/>
            <person name="Zhurenko E."/>
        </authorList>
    </citation>
    <scope>NUCLEOTIDE SEQUENCE</scope>
    <source>
        <strain evidence="2">IB-739</strain>
    </source>
</reference>
<organism evidence="2 3">
    <name type="scientific">Paenibacillus ehimensis</name>
    <dbReference type="NCBI Taxonomy" id="79264"/>
    <lineage>
        <taxon>Bacteria</taxon>
        <taxon>Bacillati</taxon>
        <taxon>Bacillota</taxon>
        <taxon>Bacilli</taxon>
        <taxon>Bacillales</taxon>
        <taxon>Paenibacillaceae</taxon>
        <taxon>Paenibacillus</taxon>
    </lineage>
</organism>
<dbReference type="Pfam" id="PF01476">
    <property type="entry name" value="LysM"/>
    <property type="match status" value="1"/>
</dbReference>
<keyword evidence="3" id="KW-1185">Reference proteome</keyword>
<dbReference type="Proteomes" id="UP001168883">
    <property type="component" value="Unassembled WGS sequence"/>
</dbReference>
<dbReference type="PROSITE" id="PS51782">
    <property type="entry name" value="LYSM"/>
    <property type="match status" value="1"/>
</dbReference>
<evidence type="ECO:0000259" key="1">
    <source>
        <dbReference type="PROSITE" id="PS51782"/>
    </source>
</evidence>
<accession>A0ABT8VCG9</accession>
<dbReference type="InterPro" id="IPR018392">
    <property type="entry name" value="LysM"/>
</dbReference>
<gene>
    <name evidence="2" type="ORF">Q3C12_16905</name>
</gene>
<proteinExistence type="predicted"/>
<protein>
    <submittedName>
        <fullName evidence="2">LysM domain-containing protein</fullName>
    </submittedName>
</protein>
<feature type="domain" description="LysM" evidence="1">
    <location>
        <begin position="211"/>
        <end position="260"/>
    </location>
</feature>
<evidence type="ECO:0000313" key="2">
    <source>
        <dbReference type="EMBL" id="MDO3678686.1"/>
    </source>
</evidence>
<dbReference type="CDD" id="cd00118">
    <property type="entry name" value="LysM"/>
    <property type="match status" value="1"/>
</dbReference>
<dbReference type="SMART" id="SM00257">
    <property type="entry name" value="LysM"/>
    <property type="match status" value="1"/>
</dbReference>
<comment type="caution">
    <text evidence="2">The sequence shown here is derived from an EMBL/GenBank/DDBJ whole genome shotgun (WGS) entry which is preliminary data.</text>
</comment>
<evidence type="ECO:0000313" key="3">
    <source>
        <dbReference type="Proteomes" id="UP001168883"/>
    </source>
</evidence>
<name>A0ABT8VCG9_9BACL</name>
<dbReference type="RefSeq" id="WP_302879015.1">
    <property type="nucleotide sequence ID" value="NZ_JAUMKJ010000019.1"/>
</dbReference>
<dbReference type="EMBL" id="JAUMKJ010000019">
    <property type="protein sequence ID" value="MDO3678686.1"/>
    <property type="molecule type" value="Genomic_DNA"/>
</dbReference>
<dbReference type="Gene3D" id="3.10.350.10">
    <property type="entry name" value="LysM domain"/>
    <property type="match status" value="1"/>
</dbReference>
<dbReference type="InterPro" id="IPR036779">
    <property type="entry name" value="LysM_dom_sf"/>
</dbReference>